<dbReference type="InterPro" id="IPR023561">
    <property type="entry name" value="Carbonic_anhydrase_a-class"/>
</dbReference>
<dbReference type="PANTHER" id="PTHR18952">
    <property type="entry name" value="CARBONIC ANHYDRASE"/>
    <property type="match status" value="1"/>
</dbReference>
<dbReference type="AlphaFoldDB" id="A0A9R1BIJ4"/>
<dbReference type="Gramene" id="TRITD7Av1G026250.1">
    <property type="protein sequence ID" value="TRITD7Av1G026250.1"/>
    <property type="gene ID" value="TRITD7Av1G026250"/>
</dbReference>
<dbReference type="GO" id="GO:0004089">
    <property type="term" value="F:carbonate dehydratase activity"/>
    <property type="evidence" value="ECO:0007669"/>
    <property type="project" value="InterPro"/>
</dbReference>
<dbReference type="GO" id="GO:0006730">
    <property type="term" value="P:one-carbon metabolic process"/>
    <property type="evidence" value="ECO:0007669"/>
    <property type="project" value="TreeGrafter"/>
</dbReference>
<dbReference type="SUPFAM" id="SSF51069">
    <property type="entry name" value="Carbonic anhydrase"/>
    <property type="match status" value="1"/>
</dbReference>
<protein>
    <recommendedName>
        <fullName evidence="1">Alpha-carbonic anhydrase domain-containing protein</fullName>
    </recommendedName>
</protein>
<name>A0A9R1BIJ4_TRITD</name>
<organism evidence="2 3">
    <name type="scientific">Triticum turgidum subsp. durum</name>
    <name type="common">Durum wheat</name>
    <name type="synonym">Triticum durum</name>
    <dbReference type="NCBI Taxonomy" id="4567"/>
    <lineage>
        <taxon>Eukaryota</taxon>
        <taxon>Viridiplantae</taxon>
        <taxon>Streptophyta</taxon>
        <taxon>Embryophyta</taxon>
        <taxon>Tracheophyta</taxon>
        <taxon>Spermatophyta</taxon>
        <taxon>Magnoliopsida</taxon>
        <taxon>Liliopsida</taxon>
        <taxon>Poales</taxon>
        <taxon>Poaceae</taxon>
        <taxon>BOP clade</taxon>
        <taxon>Pooideae</taxon>
        <taxon>Triticodae</taxon>
        <taxon>Triticeae</taxon>
        <taxon>Triticinae</taxon>
        <taxon>Triticum</taxon>
    </lineage>
</organism>
<gene>
    <name evidence="2" type="ORF">TRITD_7Av1G026250</name>
</gene>
<dbReference type="PANTHER" id="PTHR18952:SF253">
    <property type="entry name" value="OS08G0470200 PROTEIN"/>
    <property type="match status" value="1"/>
</dbReference>
<dbReference type="Gene3D" id="3.10.200.10">
    <property type="entry name" value="Alpha carbonic anhydrase"/>
    <property type="match status" value="1"/>
</dbReference>
<keyword evidence="3" id="KW-1185">Reference proteome</keyword>
<dbReference type="Proteomes" id="UP000324705">
    <property type="component" value="Chromosome 7A"/>
</dbReference>
<evidence type="ECO:0000259" key="1">
    <source>
        <dbReference type="PROSITE" id="PS51144"/>
    </source>
</evidence>
<sequence>MIADRRDREEKMGMMDPRGARGKASVYYRYVGSLTTPPCSEGVIWTIVKRVRPVSFIHSFTLTMHQTQLPTPEQKFKHNYQLLQLSVKYISFLDHHMTHYLQL</sequence>
<reference evidence="2 3" key="1">
    <citation type="submission" date="2017-09" db="EMBL/GenBank/DDBJ databases">
        <authorList>
            <consortium name="International Durum Wheat Genome Sequencing Consortium (IDWGSC)"/>
            <person name="Milanesi L."/>
        </authorList>
    </citation>
    <scope>NUCLEOTIDE SEQUENCE [LARGE SCALE GENOMIC DNA]</scope>
    <source>
        <strain evidence="3">cv. Svevo</strain>
    </source>
</reference>
<dbReference type="InterPro" id="IPR036398">
    <property type="entry name" value="CA_dom_sf"/>
</dbReference>
<feature type="domain" description="Alpha-carbonic anhydrase" evidence="1">
    <location>
        <begin position="1"/>
        <end position="103"/>
    </location>
</feature>
<evidence type="ECO:0000313" key="2">
    <source>
        <dbReference type="EMBL" id="VAI69894.1"/>
    </source>
</evidence>
<dbReference type="EMBL" id="LT934123">
    <property type="protein sequence ID" value="VAI69894.1"/>
    <property type="molecule type" value="Genomic_DNA"/>
</dbReference>
<proteinExistence type="predicted"/>
<dbReference type="InterPro" id="IPR001148">
    <property type="entry name" value="CA_dom"/>
</dbReference>
<accession>A0A9R1BIJ4</accession>
<evidence type="ECO:0000313" key="3">
    <source>
        <dbReference type="Proteomes" id="UP000324705"/>
    </source>
</evidence>
<dbReference type="PROSITE" id="PS51144">
    <property type="entry name" value="ALPHA_CA_2"/>
    <property type="match status" value="1"/>
</dbReference>
<dbReference type="GO" id="GO:0008270">
    <property type="term" value="F:zinc ion binding"/>
    <property type="evidence" value="ECO:0007669"/>
    <property type="project" value="InterPro"/>
</dbReference>
<dbReference type="Pfam" id="PF00194">
    <property type="entry name" value="Carb_anhydrase"/>
    <property type="match status" value="1"/>
</dbReference>